<comment type="caution">
    <text evidence="3">The sequence shown here is derived from an EMBL/GenBank/DDBJ whole genome shotgun (WGS) entry which is preliminary data.</text>
</comment>
<accession>A0A9Q0EHB7</accession>
<gene>
    <name evidence="3" type="ORF">NHX12_025798</name>
</gene>
<keyword evidence="2" id="KW-0812">Transmembrane</keyword>
<feature type="non-terminal residue" evidence="3">
    <location>
        <position position="189"/>
    </location>
</feature>
<evidence type="ECO:0000313" key="3">
    <source>
        <dbReference type="EMBL" id="KAJ3606278.1"/>
    </source>
</evidence>
<feature type="region of interest" description="Disordered" evidence="1">
    <location>
        <begin position="95"/>
        <end position="126"/>
    </location>
</feature>
<protein>
    <submittedName>
        <fullName evidence="3">Uncharacterized protein</fullName>
    </submittedName>
</protein>
<dbReference type="EMBL" id="JANIIK010000042">
    <property type="protein sequence ID" value="KAJ3606278.1"/>
    <property type="molecule type" value="Genomic_DNA"/>
</dbReference>
<evidence type="ECO:0000313" key="4">
    <source>
        <dbReference type="Proteomes" id="UP001148018"/>
    </source>
</evidence>
<keyword evidence="2" id="KW-0472">Membrane</keyword>
<evidence type="ECO:0000256" key="2">
    <source>
        <dbReference type="SAM" id="Phobius"/>
    </source>
</evidence>
<sequence length="189" mass="19494">GTTNTSTSNPTVADHTVKAGTTHTSTSKPNPTVPKGTTNTSTSNPTVADHTVKATTGIPSMPEALVVAVGTGLLLTVALVLLICWCRRRGNKTPEDTAIGLSSVSDDQLLRGPGASHDEPTTSQSLSAEGHLDGGLMYASIVLTEGQRTVDPSQQVIYASVRAPPGHGESASDLAVHDATYATVNKRPK</sequence>
<keyword evidence="4" id="KW-1185">Reference proteome</keyword>
<proteinExistence type="predicted"/>
<evidence type="ECO:0000256" key="1">
    <source>
        <dbReference type="SAM" id="MobiDB-lite"/>
    </source>
</evidence>
<dbReference type="AlphaFoldDB" id="A0A9Q0EHB7"/>
<dbReference type="Proteomes" id="UP001148018">
    <property type="component" value="Unassembled WGS sequence"/>
</dbReference>
<feature type="transmembrane region" description="Helical" evidence="2">
    <location>
        <begin position="64"/>
        <end position="85"/>
    </location>
</feature>
<organism evidence="3 4">
    <name type="scientific">Muraenolepis orangiensis</name>
    <name type="common">Patagonian moray cod</name>
    <dbReference type="NCBI Taxonomy" id="630683"/>
    <lineage>
        <taxon>Eukaryota</taxon>
        <taxon>Metazoa</taxon>
        <taxon>Chordata</taxon>
        <taxon>Craniata</taxon>
        <taxon>Vertebrata</taxon>
        <taxon>Euteleostomi</taxon>
        <taxon>Actinopterygii</taxon>
        <taxon>Neopterygii</taxon>
        <taxon>Teleostei</taxon>
        <taxon>Neoteleostei</taxon>
        <taxon>Acanthomorphata</taxon>
        <taxon>Zeiogadaria</taxon>
        <taxon>Gadariae</taxon>
        <taxon>Gadiformes</taxon>
        <taxon>Muraenolepidoidei</taxon>
        <taxon>Muraenolepididae</taxon>
        <taxon>Muraenolepis</taxon>
    </lineage>
</organism>
<reference evidence="3" key="1">
    <citation type="submission" date="2022-07" db="EMBL/GenBank/DDBJ databases">
        <title>Chromosome-level genome of Muraenolepis orangiensis.</title>
        <authorList>
            <person name="Kim J."/>
        </authorList>
    </citation>
    <scope>NUCLEOTIDE SEQUENCE</scope>
    <source>
        <strain evidence="3">KU_S4_2022</strain>
        <tissue evidence="3">Muscle</tissue>
    </source>
</reference>
<feature type="compositionally biased region" description="Polar residues" evidence="1">
    <location>
        <begin position="19"/>
        <end position="46"/>
    </location>
</feature>
<feature type="region of interest" description="Disordered" evidence="1">
    <location>
        <begin position="1"/>
        <end position="48"/>
    </location>
</feature>
<name>A0A9Q0EHB7_9TELE</name>
<feature type="compositionally biased region" description="Polar residues" evidence="1">
    <location>
        <begin position="1"/>
        <end position="11"/>
    </location>
</feature>
<keyword evidence="2" id="KW-1133">Transmembrane helix</keyword>